<accession>A0A841AR74</accession>
<dbReference type="GO" id="GO:0050661">
    <property type="term" value="F:NADP binding"/>
    <property type="evidence" value="ECO:0007669"/>
    <property type="project" value="InterPro"/>
</dbReference>
<evidence type="ECO:0000313" key="4">
    <source>
        <dbReference type="Proteomes" id="UP000536685"/>
    </source>
</evidence>
<dbReference type="Pfam" id="PF21135">
    <property type="entry name" value="DRL_cat"/>
    <property type="match status" value="1"/>
</dbReference>
<dbReference type="InterPro" id="IPR036291">
    <property type="entry name" value="NAD(P)-bd_dom_sf"/>
</dbReference>
<evidence type="ECO:0000259" key="1">
    <source>
        <dbReference type="Pfam" id="PF03447"/>
    </source>
</evidence>
<dbReference type="Proteomes" id="UP000536685">
    <property type="component" value="Unassembled WGS sequence"/>
</dbReference>
<dbReference type="SUPFAM" id="SSF51735">
    <property type="entry name" value="NAD(P)-binding Rossmann-fold domains"/>
    <property type="match status" value="1"/>
</dbReference>
<dbReference type="AlphaFoldDB" id="A0A841AR74"/>
<dbReference type="GO" id="GO:0016491">
    <property type="term" value="F:oxidoreductase activity"/>
    <property type="evidence" value="ECO:0007669"/>
    <property type="project" value="InterPro"/>
</dbReference>
<sequence length="454" mass="47129">MVIQSSTPQRATPIRVLLTGANGGYGRTLLDQLRRLPDMTATQLVDPDVAGVTRMLRELGVADDLIAVPASADETAAAIAAGKTAVVADASAIDWASVEVLVEATGRVEAGHAYADTALDSGVHVVMVSKEIESVAGVALSAKAREKGLRYLPGDGDQPANLLRLTAWVLEVGFDIVALGKSSEYDLAFDPATGVVNQNGVTIDAPGLADLLELGDDLAATVAARSAQVAALKRSAAADYCEMNVVSLYTGAISDVEGMHYPVARPDELADLYAAREDGGLIGRTGSIDVFSMLRLPGEASFAGGVFVIVRTGDAVTWDILAGKGHVVSRDGKYACIYWPYHFMGVETPITIAAAVDDTSVIAEPRQHTVLAARAPEALEPGTTFRVEGHHHEIAGVAPVLIDPDGGEIAPYYLLSGARLVSGVAAGDLVRISDLADVPAAALAAYRSGLALGV</sequence>
<keyword evidence="4" id="KW-1185">Reference proteome</keyword>
<dbReference type="InterPro" id="IPR048423">
    <property type="entry name" value="DRL_cat"/>
</dbReference>
<evidence type="ECO:0000259" key="2">
    <source>
        <dbReference type="Pfam" id="PF21135"/>
    </source>
</evidence>
<dbReference type="PANTHER" id="PTHR37850">
    <property type="entry name" value="STRU PROTEIN"/>
    <property type="match status" value="1"/>
</dbReference>
<dbReference type="Gene3D" id="3.40.50.720">
    <property type="entry name" value="NAD(P)-binding Rossmann-like Domain"/>
    <property type="match status" value="1"/>
</dbReference>
<organism evidence="3 4">
    <name type="scientific">Conyzicola lurida</name>
    <dbReference type="NCBI Taxonomy" id="1172621"/>
    <lineage>
        <taxon>Bacteria</taxon>
        <taxon>Bacillati</taxon>
        <taxon>Actinomycetota</taxon>
        <taxon>Actinomycetes</taxon>
        <taxon>Micrococcales</taxon>
        <taxon>Microbacteriaceae</taxon>
        <taxon>Conyzicola</taxon>
    </lineage>
</organism>
<gene>
    <name evidence="3" type="ORF">HD599_002755</name>
</gene>
<dbReference type="EMBL" id="JACHMJ010000001">
    <property type="protein sequence ID" value="MBB5844432.1"/>
    <property type="molecule type" value="Genomic_DNA"/>
</dbReference>
<dbReference type="PANTHER" id="PTHR37850:SF3">
    <property type="entry name" value="BLR7815 PROTEIN"/>
    <property type="match status" value="1"/>
</dbReference>
<name>A0A841AR74_9MICO</name>
<reference evidence="3 4" key="1">
    <citation type="submission" date="2020-08" db="EMBL/GenBank/DDBJ databases">
        <title>Sequencing the genomes of 1000 actinobacteria strains.</title>
        <authorList>
            <person name="Klenk H.-P."/>
        </authorList>
    </citation>
    <scope>NUCLEOTIDE SEQUENCE [LARGE SCALE GENOMIC DNA]</scope>
    <source>
        <strain evidence="3 4">DSM 105784</strain>
    </source>
</reference>
<evidence type="ECO:0000313" key="3">
    <source>
        <dbReference type="EMBL" id="MBB5844432.1"/>
    </source>
</evidence>
<feature type="domain" description="Aspartate/homoserine dehydrogenase NAD-binding" evidence="1">
    <location>
        <begin position="65"/>
        <end position="151"/>
    </location>
</feature>
<dbReference type="RefSeq" id="WP_184238555.1">
    <property type="nucleotide sequence ID" value="NZ_JACHMJ010000001.1"/>
</dbReference>
<dbReference type="InterPro" id="IPR005106">
    <property type="entry name" value="Asp/hSer_DH_NAD-bd"/>
</dbReference>
<dbReference type="Pfam" id="PF03447">
    <property type="entry name" value="NAD_binding_3"/>
    <property type="match status" value="1"/>
</dbReference>
<feature type="domain" description="Oxidoreductase DRL-like catalytic" evidence="2">
    <location>
        <begin position="156"/>
        <end position="348"/>
    </location>
</feature>
<protein>
    <submittedName>
        <fullName evidence="3">Putative homoserine dehydrogenase-like protein</fullName>
    </submittedName>
</protein>
<proteinExistence type="predicted"/>
<comment type="caution">
    <text evidence="3">The sequence shown here is derived from an EMBL/GenBank/DDBJ whole genome shotgun (WGS) entry which is preliminary data.</text>
</comment>